<reference evidence="5" key="2">
    <citation type="submission" date="2021-04" db="EMBL/GenBank/DDBJ databases">
        <authorList>
            <person name="Gilroy R."/>
        </authorList>
    </citation>
    <scope>NUCLEOTIDE SEQUENCE</scope>
    <source>
        <strain evidence="5">14975</strain>
    </source>
</reference>
<dbReference type="PROSITE" id="PS50987">
    <property type="entry name" value="HTH_ARSR_2"/>
    <property type="match status" value="1"/>
</dbReference>
<dbReference type="AlphaFoldDB" id="A0A9D1V9G5"/>
<dbReference type="PANTHER" id="PTHR33154:SF33">
    <property type="entry name" value="TRANSCRIPTIONAL REPRESSOR SDPR"/>
    <property type="match status" value="1"/>
</dbReference>
<feature type="domain" description="HTH arsR-type" evidence="4">
    <location>
        <begin position="4"/>
        <end position="98"/>
    </location>
</feature>
<organism evidence="5 6">
    <name type="scientific">Candidatus Akkermansia intestinigallinarum</name>
    <dbReference type="NCBI Taxonomy" id="2838431"/>
    <lineage>
        <taxon>Bacteria</taxon>
        <taxon>Pseudomonadati</taxon>
        <taxon>Verrucomicrobiota</taxon>
        <taxon>Verrucomicrobiia</taxon>
        <taxon>Verrucomicrobiales</taxon>
        <taxon>Akkermansiaceae</taxon>
        <taxon>Akkermansia</taxon>
    </lineage>
</organism>
<dbReference type="GO" id="GO:0003700">
    <property type="term" value="F:DNA-binding transcription factor activity"/>
    <property type="evidence" value="ECO:0007669"/>
    <property type="project" value="InterPro"/>
</dbReference>
<dbReference type="PANTHER" id="PTHR33154">
    <property type="entry name" value="TRANSCRIPTIONAL REGULATOR, ARSR FAMILY"/>
    <property type="match status" value="1"/>
</dbReference>
<evidence type="ECO:0000313" key="6">
    <source>
        <dbReference type="Proteomes" id="UP000823964"/>
    </source>
</evidence>
<evidence type="ECO:0000259" key="4">
    <source>
        <dbReference type="PROSITE" id="PS50987"/>
    </source>
</evidence>
<dbReference type="CDD" id="cd00090">
    <property type="entry name" value="HTH_ARSR"/>
    <property type="match status" value="1"/>
</dbReference>
<evidence type="ECO:0000256" key="2">
    <source>
        <dbReference type="ARBA" id="ARBA00023125"/>
    </source>
</evidence>
<protein>
    <submittedName>
        <fullName evidence="5">Metalloregulator ArsR/SmtB family transcription factor</fullName>
    </submittedName>
</protein>
<accession>A0A9D1V9G5</accession>
<keyword evidence="1" id="KW-0805">Transcription regulation</keyword>
<dbReference type="PRINTS" id="PR00778">
    <property type="entry name" value="HTHARSR"/>
</dbReference>
<sequence>MANNETRALSRLAGVFKALGHPTRLWIAKRLESGACCVGDIAAATAEGASTISQHLTILKQAGVVESDKQGKNVFYSLRYPCLPWLIRCMEARDGHLSEDPDEARELLSEQLHHLLRLL</sequence>
<evidence type="ECO:0000256" key="1">
    <source>
        <dbReference type="ARBA" id="ARBA00023015"/>
    </source>
</evidence>
<keyword evidence="2" id="KW-0238">DNA-binding</keyword>
<dbReference type="Gene3D" id="1.10.10.10">
    <property type="entry name" value="Winged helix-like DNA-binding domain superfamily/Winged helix DNA-binding domain"/>
    <property type="match status" value="1"/>
</dbReference>
<dbReference type="Pfam" id="PF01022">
    <property type="entry name" value="HTH_5"/>
    <property type="match status" value="1"/>
</dbReference>
<dbReference type="Proteomes" id="UP000823964">
    <property type="component" value="Unassembled WGS sequence"/>
</dbReference>
<dbReference type="SUPFAM" id="SSF46785">
    <property type="entry name" value="Winged helix' DNA-binding domain"/>
    <property type="match status" value="1"/>
</dbReference>
<dbReference type="InterPro" id="IPR011991">
    <property type="entry name" value="ArsR-like_HTH"/>
</dbReference>
<evidence type="ECO:0000313" key="5">
    <source>
        <dbReference type="EMBL" id="HIX19068.1"/>
    </source>
</evidence>
<evidence type="ECO:0000256" key="3">
    <source>
        <dbReference type="ARBA" id="ARBA00023163"/>
    </source>
</evidence>
<name>A0A9D1V9G5_9BACT</name>
<dbReference type="InterPro" id="IPR036388">
    <property type="entry name" value="WH-like_DNA-bd_sf"/>
</dbReference>
<dbReference type="InterPro" id="IPR036390">
    <property type="entry name" value="WH_DNA-bd_sf"/>
</dbReference>
<dbReference type="InterPro" id="IPR051081">
    <property type="entry name" value="HTH_MetalResp_TranReg"/>
</dbReference>
<comment type="caution">
    <text evidence="5">The sequence shown here is derived from an EMBL/GenBank/DDBJ whole genome shotgun (WGS) entry which is preliminary data.</text>
</comment>
<dbReference type="InterPro" id="IPR001845">
    <property type="entry name" value="HTH_ArsR_DNA-bd_dom"/>
</dbReference>
<proteinExistence type="predicted"/>
<reference evidence="5" key="1">
    <citation type="journal article" date="2021" name="PeerJ">
        <title>Extensive microbial diversity within the chicken gut microbiome revealed by metagenomics and culture.</title>
        <authorList>
            <person name="Gilroy R."/>
            <person name="Ravi A."/>
            <person name="Getino M."/>
            <person name="Pursley I."/>
            <person name="Horton D.L."/>
            <person name="Alikhan N.F."/>
            <person name="Baker D."/>
            <person name="Gharbi K."/>
            <person name="Hall N."/>
            <person name="Watson M."/>
            <person name="Adriaenssens E.M."/>
            <person name="Foster-Nyarko E."/>
            <person name="Jarju S."/>
            <person name="Secka A."/>
            <person name="Antonio M."/>
            <person name="Oren A."/>
            <person name="Chaudhuri R.R."/>
            <person name="La Ragione R."/>
            <person name="Hildebrand F."/>
            <person name="Pallen M.J."/>
        </authorList>
    </citation>
    <scope>NUCLEOTIDE SEQUENCE</scope>
    <source>
        <strain evidence="5">14975</strain>
    </source>
</reference>
<keyword evidence="3" id="KW-0804">Transcription</keyword>
<dbReference type="EMBL" id="DXFQ01000009">
    <property type="protein sequence ID" value="HIX19068.1"/>
    <property type="molecule type" value="Genomic_DNA"/>
</dbReference>
<dbReference type="SMART" id="SM00418">
    <property type="entry name" value="HTH_ARSR"/>
    <property type="match status" value="1"/>
</dbReference>
<gene>
    <name evidence="5" type="ORF">H9862_00525</name>
</gene>
<dbReference type="NCBIfam" id="NF033788">
    <property type="entry name" value="HTH_metalloreg"/>
    <property type="match status" value="1"/>
</dbReference>
<dbReference type="GO" id="GO:0003677">
    <property type="term" value="F:DNA binding"/>
    <property type="evidence" value="ECO:0007669"/>
    <property type="project" value="UniProtKB-KW"/>
</dbReference>